<dbReference type="Pfam" id="PF05069">
    <property type="entry name" value="Phage_tail_S"/>
    <property type="match status" value="1"/>
</dbReference>
<evidence type="ECO:0000313" key="1">
    <source>
        <dbReference type="EMBL" id="AMD89821.1"/>
    </source>
</evidence>
<dbReference type="InterPro" id="IPR006522">
    <property type="entry name" value="Phage_virion_morphogenesis"/>
</dbReference>
<dbReference type="EMBL" id="CP014229">
    <property type="protein sequence ID" value="AMD89821.1"/>
    <property type="molecule type" value="Genomic_DNA"/>
</dbReference>
<gene>
    <name evidence="1" type="ORF">AXF13_06680</name>
</gene>
<reference evidence="2" key="1">
    <citation type="submission" date="2016-02" db="EMBL/GenBank/DDBJ databases">
        <authorList>
            <person name="Holder M.E."/>
            <person name="Ajami N.J."/>
            <person name="Petrosino J.F."/>
        </authorList>
    </citation>
    <scope>NUCLEOTIDE SEQUENCE [LARGE SCALE GENOMIC DNA]</scope>
    <source>
        <strain evidence="2">CCUG 45958</strain>
    </source>
</reference>
<keyword evidence="2" id="KW-1185">Reference proteome</keyword>
<organism evidence="1 2">
    <name type="scientific">Desulfovibrio fairfieldensis</name>
    <dbReference type="NCBI Taxonomy" id="44742"/>
    <lineage>
        <taxon>Bacteria</taxon>
        <taxon>Pseudomonadati</taxon>
        <taxon>Thermodesulfobacteriota</taxon>
        <taxon>Desulfovibrionia</taxon>
        <taxon>Desulfovibrionales</taxon>
        <taxon>Desulfovibrionaceae</taxon>
        <taxon>Desulfovibrio</taxon>
    </lineage>
</organism>
<dbReference type="NCBIfam" id="TIGR01635">
    <property type="entry name" value="tail_comp_S"/>
    <property type="match status" value="1"/>
</dbReference>
<evidence type="ECO:0000313" key="2">
    <source>
        <dbReference type="Proteomes" id="UP000069241"/>
    </source>
</evidence>
<dbReference type="RefSeq" id="WP_062252135.1">
    <property type="nucleotide sequence ID" value="NZ_CP014229.1"/>
</dbReference>
<evidence type="ECO:0008006" key="3">
    <source>
        <dbReference type="Google" id="ProtNLM"/>
    </source>
</evidence>
<protein>
    <recommendedName>
        <fullName evidence="3">Phage morphogenesis protein</fullName>
    </recommendedName>
</protein>
<dbReference type="STRING" id="44742.AXF13_06680"/>
<dbReference type="KEGG" id="dfi:AXF13_06680"/>
<name>A0A120KLZ0_9BACT</name>
<dbReference type="Proteomes" id="UP000069241">
    <property type="component" value="Chromosome"/>
</dbReference>
<proteinExistence type="predicted"/>
<sequence length="176" mass="19451">MSGATLTLKYEDAELQRMASRLERALRRADYKPLLRDIGGSLRESTTLRFQQSKAPDGSTWPKSQRVLLFGGQTLILTGRLRDSIADAAPLVDATSVEVGTNVEYADAHQFGAVIPPHVIEPRNKKALMVPGVGPRRRVNHPGGEIQARPFLGLSVQDEAEISDLTERWLKKLVNI</sequence>
<accession>A0A120KLZ0</accession>
<dbReference type="AlphaFoldDB" id="A0A120KLZ0"/>